<dbReference type="InterPro" id="IPR000515">
    <property type="entry name" value="MetI-like"/>
</dbReference>
<dbReference type="CDD" id="cd06261">
    <property type="entry name" value="TM_PBP2"/>
    <property type="match status" value="1"/>
</dbReference>
<keyword evidence="4 7" id="KW-0812">Transmembrane</keyword>
<evidence type="ECO:0000259" key="8">
    <source>
        <dbReference type="PROSITE" id="PS50928"/>
    </source>
</evidence>
<name>A0A9D1G1E5_9FIRM</name>
<feature type="transmembrane region" description="Helical" evidence="7">
    <location>
        <begin position="164"/>
        <end position="186"/>
    </location>
</feature>
<evidence type="ECO:0000256" key="7">
    <source>
        <dbReference type="RuleBase" id="RU363032"/>
    </source>
</evidence>
<comment type="caution">
    <text evidence="9">The sequence shown here is derived from an EMBL/GenBank/DDBJ whole genome shotgun (WGS) entry which is preliminary data.</text>
</comment>
<organism evidence="9 10">
    <name type="scientific">Candidatus Alectryocaccomicrobium excrementavium</name>
    <dbReference type="NCBI Taxonomy" id="2840668"/>
    <lineage>
        <taxon>Bacteria</taxon>
        <taxon>Bacillati</taxon>
        <taxon>Bacillota</taxon>
        <taxon>Clostridia</taxon>
        <taxon>Candidatus Alectryocaccomicrobium</taxon>
    </lineage>
</organism>
<comment type="similarity">
    <text evidence="7">Belongs to the binding-protein-dependent transport system permease family.</text>
</comment>
<dbReference type="InterPro" id="IPR050809">
    <property type="entry name" value="UgpAE/MalFG_permease"/>
</dbReference>
<feature type="transmembrane region" description="Helical" evidence="7">
    <location>
        <begin position="15"/>
        <end position="34"/>
    </location>
</feature>
<evidence type="ECO:0000313" key="9">
    <source>
        <dbReference type="EMBL" id="HIS93008.1"/>
    </source>
</evidence>
<keyword evidence="6 7" id="KW-0472">Membrane</keyword>
<dbReference type="Gene3D" id="1.10.3720.10">
    <property type="entry name" value="MetI-like"/>
    <property type="match status" value="1"/>
</dbReference>
<feature type="domain" description="ABC transmembrane type-1" evidence="8">
    <location>
        <begin position="77"/>
        <end position="294"/>
    </location>
</feature>
<dbReference type="AlphaFoldDB" id="A0A9D1G1E5"/>
<dbReference type="PANTHER" id="PTHR43227">
    <property type="entry name" value="BLL4140 PROTEIN"/>
    <property type="match status" value="1"/>
</dbReference>
<keyword evidence="5 7" id="KW-1133">Transmembrane helix</keyword>
<dbReference type="Pfam" id="PF00528">
    <property type="entry name" value="BPD_transp_1"/>
    <property type="match status" value="1"/>
</dbReference>
<feature type="transmembrane region" description="Helical" evidence="7">
    <location>
        <begin position="218"/>
        <end position="239"/>
    </location>
</feature>
<keyword evidence="2 7" id="KW-0813">Transport</keyword>
<accession>A0A9D1G1E5</accession>
<evidence type="ECO:0000256" key="3">
    <source>
        <dbReference type="ARBA" id="ARBA00022475"/>
    </source>
</evidence>
<feature type="transmembrane region" description="Helical" evidence="7">
    <location>
        <begin position="83"/>
        <end position="105"/>
    </location>
</feature>
<reference evidence="9" key="1">
    <citation type="submission" date="2020-10" db="EMBL/GenBank/DDBJ databases">
        <authorList>
            <person name="Gilroy R."/>
        </authorList>
    </citation>
    <scope>NUCLEOTIDE SEQUENCE</scope>
    <source>
        <strain evidence="9">13766</strain>
    </source>
</reference>
<dbReference type="GO" id="GO:0005886">
    <property type="term" value="C:plasma membrane"/>
    <property type="evidence" value="ECO:0007669"/>
    <property type="project" value="UniProtKB-SubCell"/>
</dbReference>
<dbReference type="EMBL" id="DVJN01000168">
    <property type="protein sequence ID" value="HIS93008.1"/>
    <property type="molecule type" value="Genomic_DNA"/>
</dbReference>
<keyword evidence="3" id="KW-1003">Cell membrane</keyword>
<dbReference type="PANTHER" id="PTHR43227:SF11">
    <property type="entry name" value="BLL4140 PROTEIN"/>
    <property type="match status" value="1"/>
</dbReference>
<feature type="transmembrane region" description="Helical" evidence="7">
    <location>
        <begin position="273"/>
        <end position="297"/>
    </location>
</feature>
<dbReference type="SUPFAM" id="SSF161098">
    <property type="entry name" value="MetI-like"/>
    <property type="match status" value="1"/>
</dbReference>
<evidence type="ECO:0000256" key="6">
    <source>
        <dbReference type="ARBA" id="ARBA00023136"/>
    </source>
</evidence>
<evidence type="ECO:0000256" key="4">
    <source>
        <dbReference type="ARBA" id="ARBA00022692"/>
    </source>
</evidence>
<evidence type="ECO:0000256" key="1">
    <source>
        <dbReference type="ARBA" id="ARBA00004651"/>
    </source>
</evidence>
<evidence type="ECO:0000256" key="2">
    <source>
        <dbReference type="ARBA" id="ARBA00022448"/>
    </source>
</evidence>
<dbReference type="PROSITE" id="PS50928">
    <property type="entry name" value="ABC_TM1"/>
    <property type="match status" value="1"/>
</dbReference>
<sequence length="307" mass="34893">MLSRTHRRHWFKSNISLYLLLIVPVAYILIFAYYPMYGAQIAFRDYRISRGVLNSDWVGLKHFIKFFTRNYQVWRIIGNTLGINLYMLAAGFPLPILFAILLNYLPSQRWRKVVQMTTYVPYFISVVVICGMLLQFCSTKSGLFNSLIEMLGGERMDIAGNPDAFWSLYVWSGIWQSLGYGSVIYFSSLQSVDPQLHEAAIVDGASLWRRVWHIDIPVILPTIVILLIMRCGQIVNVGYEKILLLQNDMNIAASEVISTYTYKVGLGGSTNQFSYATAIGLMTSAVNFALLVLVNFASRRLGETSLF</sequence>
<proteinExistence type="inferred from homology"/>
<protein>
    <submittedName>
        <fullName evidence="9">Sugar ABC transporter permease</fullName>
    </submittedName>
</protein>
<gene>
    <name evidence="9" type="ORF">IAA84_08350</name>
</gene>
<dbReference type="Proteomes" id="UP000824140">
    <property type="component" value="Unassembled WGS sequence"/>
</dbReference>
<comment type="subcellular location">
    <subcellularLocation>
        <location evidence="1 7">Cell membrane</location>
        <topology evidence="1 7">Multi-pass membrane protein</topology>
    </subcellularLocation>
</comment>
<dbReference type="InterPro" id="IPR035906">
    <property type="entry name" value="MetI-like_sf"/>
</dbReference>
<dbReference type="GO" id="GO:0055085">
    <property type="term" value="P:transmembrane transport"/>
    <property type="evidence" value="ECO:0007669"/>
    <property type="project" value="InterPro"/>
</dbReference>
<evidence type="ECO:0000256" key="5">
    <source>
        <dbReference type="ARBA" id="ARBA00022989"/>
    </source>
</evidence>
<reference evidence="9" key="2">
    <citation type="journal article" date="2021" name="PeerJ">
        <title>Extensive microbial diversity within the chicken gut microbiome revealed by metagenomics and culture.</title>
        <authorList>
            <person name="Gilroy R."/>
            <person name="Ravi A."/>
            <person name="Getino M."/>
            <person name="Pursley I."/>
            <person name="Horton D.L."/>
            <person name="Alikhan N.F."/>
            <person name="Baker D."/>
            <person name="Gharbi K."/>
            <person name="Hall N."/>
            <person name="Watson M."/>
            <person name="Adriaenssens E.M."/>
            <person name="Foster-Nyarko E."/>
            <person name="Jarju S."/>
            <person name="Secka A."/>
            <person name="Antonio M."/>
            <person name="Oren A."/>
            <person name="Chaudhuri R.R."/>
            <person name="La Ragione R."/>
            <person name="Hildebrand F."/>
            <person name="Pallen M.J."/>
        </authorList>
    </citation>
    <scope>NUCLEOTIDE SEQUENCE</scope>
    <source>
        <strain evidence="9">13766</strain>
    </source>
</reference>
<feature type="transmembrane region" description="Helical" evidence="7">
    <location>
        <begin position="117"/>
        <end position="136"/>
    </location>
</feature>
<evidence type="ECO:0000313" key="10">
    <source>
        <dbReference type="Proteomes" id="UP000824140"/>
    </source>
</evidence>